<evidence type="ECO:0000313" key="3">
    <source>
        <dbReference type="Proteomes" id="UP001500503"/>
    </source>
</evidence>
<evidence type="ECO:0000256" key="1">
    <source>
        <dbReference type="SAM" id="MobiDB-lite"/>
    </source>
</evidence>
<reference evidence="3" key="1">
    <citation type="journal article" date="2019" name="Int. J. Syst. Evol. Microbiol.">
        <title>The Global Catalogue of Microorganisms (GCM) 10K type strain sequencing project: providing services to taxonomists for standard genome sequencing and annotation.</title>
        <authorList>
            <consortium name="The Broad Institute Genomics Platform"/>
            <consortium name="The Broad Institute Genome Sequencing Center for Infectious Disease"/>
            <person name="Wu L."/>
            <person name="Ma J."/>
        </authorList>
    </citation>
    <scope>NUCLEOTIDE SEQUENCE [LARGE SCALE GENOMIC DNA]</scope>
    <source>
        <strain evidence="3">JCM 17933</strain>
    </source>
</reference>
<name>A0ABP8QXJ1_9ACTN</name>
<proteinExistence type="predicted"/>
<protein>
    <submittedName>
        <fullName evidence="2">Uncharacterized protein</fullName>
    </submittedName>
</protein>
<feature type="region of interest" description="Disordered" evidence="1">
    <location>
        <begin position="1"/>
        <end position="23"/>
    </location>
</feature>
<gene>
    <name evidence="2" type="ORF">GCM10023191_078420</name>
</gene>
<comment type="caution">
    <text evidence="2">The sequence shown here is derived from an EMBL/GenBank/DDBJ whole genome shotgun (WGS) entry which is preliminary data.</text>
</comment>
<feature type="compositionally biased region" description="Polar residues" evidence="1">
    <location>
        <begin position="1"/>
        <end position="12"/>
    </location>
</feature>
<dbReference type="Proteomes" id="UP001500503">
    <property type="component" value="Unassembled WGS sequence"/>
</dbReference>
<evidence type="ECO:0000313" key="2">
    <source>
        <dbReference type="EMBL" id="GAA4512546.1"/>
    </source>
</evidence>
<dbReference type="EMBL" id="BAABHF010000046">
    <property type="protein sequence ID" value="GAA4512546.1"/>
    <property type="molecule type" value="Genomic_DNA"/>
</dbReference>
<sequence>MRPSLSGQSNPGTPGPHTDEPVSEWRPVTAAADGTAEADHWLGLGADLISFGRGFLAWLRLSRSDTRVARFAVCRERGSCASCTASSASCKEPSIRKATPRRCITVLFESLSRPLTLVHQSRSSVAHSCHDTDGPNLLG</sequence>
<accession>A0ABP8QXJ1</accession>
<organism evidence="2 3">
    <name type="scientific">Actinoallomurus oryzae</name>
    <dbReference type="NCBI Taxonomy" id="502180"/>
    <lineage>
        <taxon>Bacteria</taxon>
        <taxon>Bacillati</taxon>
        <taxon>Actinomycetota</taxon>
        <taxon>Actinomycetes</taxon>
        <taxon>Streptosporangiales</taxon>
        <taxon>Thermomonosporaceae</taxon>
        <taxon>Actinoallomurus</taxon>
    </lineage>
</organism>
<keyword evidence="3" id="KW-1185">Reference proteome</keyword>